<dbReference type="PANTHER" id="PTHR14097">
    <property type="entry name" value="OXIDOREDUCTASE HTATIP2"/>
    <property type="match status" value="1"/>
</dbReference>
<dbReference type="Gene3D" id="3.40.50.720">
    <property type="entry name" value="NAD(P)-binding Rossmann-like Domain"/>
    <property type="match status" value="1"/>
</dbReference>
<dbReference type="PANTHER" id="PTHR14097:SF8">
    <property type="entry name" value="NAD(P)-BINDING DOMAIN-CONTAINING PROTEIN"/>
    <property type="match status" value="1"/>
</dbReference>
<name>A0ABW3BWA4_9FLAO</name>
<dbReference type="InterPro" id="IPR001509">
    <property type="entry name" value="Epimerase_deHydtase"/>
</dbReference>
<dbReference type="Proteomes" id="UP001597011">
    <property type="component" value="Unassembled WGS sequence"/>
</dbReference>
<comment type="caution">
    <text evidence="3">The sequence shown here is derived from an EMBL/GenBank/DDBJ whole genome shotgun (WGS) entry which is preliminary data.</text>
</comment>
<dbReference type="InterPro" id="IPR036291">
    <property type="entry name" value="NAD(P)-bd_dom_sf"/>
</dbReference>
<evidence type="ECO:0000313" key="3">
    <source>
        <dbReference type="EMBL" id="MFD0837073.1"/>
    </source>
</evidence>
<dbReference type="Pfam" id="PF01370">
    <property type="entry name" value="Epimerase"/>
    <property type="match status" value="1"/>
</dbReference>
<proteinExistence type="predicted"/>
<dbReference type="RefSeq" id="WP_379943620.1">
    <property type="nucleotide sequence ID" value="NZ_JBHTIB010000015.1"/>
</dbReference>
<evidence type="ECO:0000256" key="1">
    <source>
        <dbReference type="ARBA" id="ARBA00004370"/>
    </source>
</evidence>
<evidence type="ECO:0000259" key="2">
    <source>
        <dbReference type="Pfam" id="PF01370"/>
    </source>
</evidence>
<comment type="subcellular location">
    <subcellularLocation>
        <location evidence="1">Membrane</location>
    </subcellularLocation>
</comment>
<accession>A0ABW3BWA4</accession>
<keyword evidence="4" id="KW-1185">Reference proteome</keyword>
<reference evidence="4" key="1">
    <citation type="journal article" date="2019" name="Int. J. Syst. Evol. Microbiol.">
        <title>The Global Catalogue of Microorganisms (GCM) 10K type strain sequencing project: providing services to taxonomists for standard genome sequencing and annotation.</title>
        <authorList>
            <consortium name="The Broad Institute Genomics Platform"/>
            <consortium name="The Broad Institute Genome Sequencing Center for Infectious Disease"/>
            <person name="Wu L."/>
            <person name="Ma J."/>
        </authorList>
    </citation>
    <scope>NUCLEOTIDE SEQUENCE [LARGE SCALE GENOMIC DNA]</scope>
    <source>
        <strain evidence="4">CCUG 60529</strain>
    </source>
</reference>
<gene>
    <name evidence="3" type="ORF">ACFQ0I_14935</name>
</gene>
<dbReference type="EMBL" id="JBHTIB010000015">
    <property type="protein sequence ID" value="MFD0837073.1"/>
    <property type="molecule type" value="Genomic_DNA"/>
</dbReference>
<evidence type="ECO:0000313" key="4">
    <source>
        <dbReference type="Proteomes" id="UP001597011"/>
    </source>
</evidence>
<feature type="domain" description="NAD-dependent epimerase/dehydratase" evidence="2">
    <location>
        <begin position="3"/>
        <end position="113"/>
    </location>
</feature>
<sequence>MKVIITGSTGMVGKGVLLECIDDASVENILLINRSPIDISHSKIKEIIHKDFTDFSSIQDEFKGYNACFHCMGVSSAGINAEAYYKLTFSISEALVNATYQANPDMLFTYVSGAGTDSSEQGNTIWARVKGKTENLILNKGFKDAYAFRLGAILPERGVKSKTKLYNFFYVITKPIFPLLKRMKSVTTTSKIGQAMINLYNNPQPLKHLEGADINQIVTLYKH</sequence>
<organism evidence="3 4">
    <name type="scientific">Mariniflexile aquimaris</name>
    <dbReference type="NCBI Taxonomy" id="881009"/>
    <lineage>
        <taxon>Bacteria</taxon>
        <taxon>Pseudomonadati</taxon>
        <taxon>Bacteroidota</taxon>
        <taxon>Flavobacteriia</taxon>
        <taxon>Flavobacteriales</taxon>
        <taxon>Flavobacteriaceae</taxon>
        <taxon>Mariniflexile</taxon>
    </lineage>
</organism>
<protein>
    <submittedName>
        <fullName evidence="3">NAD-dependent epimerase/dehydratase family protein</fullName>
    </submittedName>
</protein>
<dbReference type="SUPFAM" id="SSF51735">
    <property type="entry name" value="NAD(P)-binding Rossmann-fold domains"/>
    <property type="match status" value="1"/>
</dbReference>